<evidence type="ECO:0008006" key="3">
    <source>
        <dbReference type="Google" id="ProtNLM"/>
    </source>
</evidence>
<keyword evidence="2" id="KW-1185">Reference proteome</keyword>
<name>A0A292YJN8_9BACL</name>
<dbReference type="Pfam" id="PF13031">
    <property type="entry name" value="DUF3892"/>
    <property type="match status" value="1"/>
</dbReference>
<dbReference type="AlphaFoldDB" id="A0A292YJN8"/>
<evidence type="ECO:0000313" key="1">
    <source>
        <dbReference type="EMBL" id="GAX89121.1"/>
    </source>
</evidence>
<proteinExistence type="predicted"/>
<dbReference type="RefSeq" id="WP_096180809.1">
    <property type="nucleotide sequence ID" value="NZ_BDUF01000014.1"/>
</dbReference>
<reference evidence="2" key="1">
    <citation type="submission" date="2017-07" db="EMBL/GenBank/DDBJ databases">
        <title>Draft genome sequence of Effusibacillus lacus strain skLN1.</title>
        <authorList>
            <person name="Watanabe M."/>
            <person name="Kojima H."/>
            <person name="Fukui M."/>
        </authorList>
    </citation>
    <scope>NUCLEOTIDE SEQUENCE [LARGE SCALE GENOMIC DNA]</scope>
    <source>
        <strain evidence="2">skLN1</strain>
    </source>
</reference>
<gene>
    <name evidence="1" type="ORF">EFBL_0739</name>
</gene>
<evidence type="ECO:0000313" key="2">
    <source>
        <dbReference type="Proteomes" id="UP000217785"/>
    </source>
</evidence>
<dbReference type="InterPro" id="IPR024997">
    <property type="entry name" value="DUF3892"/>
</dbReference>
<dbReference type="OrthoDB" id="1647761at2"/>
<dbReference type="Proteomes" id="UP000217785">
    <property type="component" value="Unassembled WGS sequence"/>
</dbReference>
<organism evidence="1 2">
    <name type="scientific">Effusibacillus lacus</name>
    <dbReference type="NCBI Taxonomy" id="1348429"/>
    <lineage>
        <taxon>Bacteria</taxon>
        <taxon>Bacillati</taxon>
        <taxon>Bacillota</taxon>
        <taxon>Bacilli</taxon>
        <taxon>Bacillales</taxon>
        <taxon>Alicyclobacillaceae</taxon>
        <taxon>Effusibacillus</taxon>
    </lineage>
</organism>
<sequence>MIGEKIVAIQKDENGNITQVKTHTGRVLSIEEAIQQAENGGFDSIDKIDKHGNWYMKASAGDAQPEQGGNLSILPEF</sequence>
<accession>A0A292YJN8</accession>
<dbReference type="EMBL" id="BDUF01000014">
    <property type="protein sequence ID" value="GAX89121.1"/>
    <property type="molecule type" value="Genomic_DNA"/>
</dbReference>
<protein>
    <recommendedName>
        <fullName evidence="3">DUF3892 domain-containing protein</fullName>
    </recommendedName>
</protein>
<comment type="caution">
    <text evidence="1">The sequence shown here is derived from an EMBL/GenBank/DDBJ whole genome shotgun (WGS) entry which is preliminary data.</text>
</comment>